<feature type="signal peptide" evidence="2">
    <location>
        <begin position="1"/>
        <end position="23"/>
    </location>
</feature>
<dbReference type="Pfam" id="PF09113">
    <property type="entry name" value="N-glycanase_C"/>
    <property type="match status" value="1"/>
</dbReference>
<dbReference type="InterPro" id="IPR015196">
    <property type="entry name" value="PngaseF_N"/>
</dbReference>
<evidence type="ECO:0000259" key="3">
    <source>
        <dbReference type="SMART" id="SM01290"/>
    </source>
</evidence>
<name>A0ABS0TKQ2_9FLAO</name>
<evidence type="ECO:0000313" key="5">
    <source>
        <dbReference type="Proteomes" id="UP000635665"/>
    </source>
</evidence>
<gene>
    <name evidence="4" type="ORF">I6U50_12245</name>
</gene>
<keyword evidence="2" id="KW-0732">Signal</keyword>
<protein>
    <submittedName>
        <fullName evidence="4">N-glycanase</fullName>
    </submittedName>
</protein>
<dbReference type="InterPro" id="IPR014784">
    <property type="entry name" value="Cu2_ascorb_mOase-like_C"/>
</dbReference>
<dbReference type="Gene3D" id="2.60.120.1570">
    <property type="entry name" value="Peptide-N-glycosidase F, N-terminal domain"/>
    <property type="match status" value="1"/>
</dbReference>
<dbReference type="InterPro" id="IPR008977">
    <property type="entry name" value="PHM/PNGase_F_dom_sf"/>
</dbReference>
<comment type="caution">
    <text evidence="4">The sequence shown here is derived from an EMBL/GenBank/DDBJ whole genome shotgun (WGS) entry which is preliminary data.</text>
</comment>
<evidence type="ECO:0000256" key="2">
    <source>
        <dbReference type="SAM" id="SignalP"/>
    </source>
</evidence>
<feature type="chain" id="PRO_5045204505" evidence="2">
    <location>
        <begin position="24"/>
        <end position="397"/>
    </location>
</feature>
<dbReference type="InterPro" id="IPR043022">
    <property type="entry name" value="PngaseF_N_sf"/>
</dbReference>
<dbReference type="SMART" id="SM01290">
    <property type="entry name" value="N-glycanase_N"/>
    <property type="match status" value="1"/>
</dbReference>
<evidence type="ECO:0000313" key="4">
    <source>
        <dbReference type="EMBL" id="MBI6120791.1"/>
    </source>
</evidence>
<dbReference type="Pfam" id="PF09112">
    <property type="entry name" value="N-glycanase_N"/>
    <property type="match status" value="1"/>
</dbReference>
<dbReference type="SUPFAM" id="SSF49742">
    <property type="entry name" value="PHM/PNGase F"/>
    <property type="match status" value="1"/>
</dbReference>
<feature type="domain" description="Peptide-N-glycosidase F N-terminal" evidence="3">
    <location>
        <begin position="28"/>
        <end position="212"/>
    </location>
</feature>
<dbReference type="Proteomes" id="UP000635665">
    <property type="component" value="Unassembled WGS sequence"/>
</dbReference>
<reference evidence="4 5" key="1">
    <citation type="submission" date="2020-12" db="EMBL/GenBank/DDBJ databases">
        <title>Salegentibacter orientalis sp. nov., isolated from costal sediment.</title>
        <authorList>
            <person name="Lian F.-B."/>
        </authorList>
    </citation>
    <scope>NUCLEOTIDE SEQUENCE [LARGE SCALE GENOMIC DNA]</scope>
    <source>
        <strain evidence="4 5">F60176</strain>
    </source>
</reference>
<dbReference type="Gene3D" id="2.60.120.230">
    <property type="match status" value="1"/>
</dbReference>
<dbReference type="EMBL" id="JAEHNY010000011">
    <property type="protein sequence ID" value="MBI6120791.1"/>
    <property type="molecule type" value="Genomic_DNA"/>
</dbReference>
<sequence length="397" mass="44787">MLKSIVKNCLSLAFALIITPVLAQEVKTISVFDEVPVNFNGEKKNIANVEYLQSGRIILKKINVPKYPRGTDVKVKVTVKSAGDRWDKSGSLFVIPNPDKLDFIDVAKGNASYPKEAGRGEYPGIKLGGDYEPALEVLRFMTPFGVGYYSDEEKNPNIKYNRPVYVPRWEDEVSWEMDVSQLESELTGEILIGAWIDTWTPEGYTISVDFEYSGRELSKKIVKPLVNTVYYAGQKHPDLFAFSPLKAEFELPEKAKNAKLYYITTGHGGHSGGDEFIQLRNTVKFNSDTVLDTIPWRDDCASFRRFNPSSGVWIRKDSARAYNRQGEKVFSEVQERLASSDLSRSNWCPGSKVTPYELDLGDLKAGKHELLIDIDATPVDGDKLNHWLVTAYLVYEE</sequence>
<organism evidence="4 5">
    <name type="scientific">Salegentibacter maritimus</name>
    <dbReference type="NCBI Taxonomy" id="2794347"/>
    <lineage>
        <taxon>Bacteria</taxon>
        <taxon>Pseudomonadati</taxon>
        <taxon>Bacteroidota</taxon>
        <taxon>Flavobacteriia</taxon>
        <taxon>Flavobacteriales</taxon>
        <taxon>Flavobacteriaceae</taxon>
        <taxon>Salegentibacter</taxon>
    </lineage>
</organism>
<proteinExistence type="predicted"/>
<keyword evidence="1" id="KW-1015">Disulfide bond</keyword>
<accession>A0ABS0TKQ2</accession>
<dbReference type="InterPro" id="IPR015197">
    <property type="entry name" value="PngaseF_C"/>
</dbReference>
<evidence type="ECO:0000256" key="1">
    <source>
        <dbReference type="ARBA" id="ARBA00023157"/>
    </source>
</evidence>
<keyword evidence="5" id="KW-1185">Reference proteome</keyword>